<evidence type="ECO:0000256" key="15">
    <source>
        <dbReference type="ARBA" id="ARBA00023288"/>
    </source>
</evidence>
<dbReference type="Gene3D" id="2.60.40.10">
    <property type="entry name" value="Immunoglobulins"/>
    <property type="match status" value="2"/>
</dbReference>
<comment type="function">
    <text evidence="1">Initiates blood coagulation by forming a complex with circulating factor VII or VIIa. The [TF:VIIa] complex activates factors IX or X by specific limited proteolysis. TF plays a role in normal hemostasis by initiating the cell-surface assembly and propagation of the coagulation protease cascade.</text>
</comment>
<keyword evidence="8 17" id="KW-0732">Signal</keyword>
<reference evidence="20 21" key="1">
    <citation type="submission" date="2020-06" db="EMBL/GenBank/DDBJ databases">
        <authorList>
            <consortium name="Wellcome Sanger Institute Data Sharing"/>
        </authorList>
    </citation>
    <scope>NUCLEOTIDE SEQUENCE [LARGE SCALE GENOMIC DNA]</scope>
</reference>
<feature type="domain" description="Interferon/interleukin receptor" evidence="19">
    <location>
        <begin position="123"/>
        <end position="230"/>
    </location>
</feature>
<dbReference type="SUPFAM" id="SSF49265">
    <property type="entry name" value="Fibronectin type III"/>
    <property type="match status" value="2"/>
</dbReference>
<evidence type="ECO:0000256" key="8">
    <source>
        <dbReference type="ARBA" id="ARBA00022729"/>
    </source>
</evidence>
<dbReference type="Pfam" id="PF09294">
    <property type="entry name" value="Interfer-bind"/>
    <property type="match status" value="1"/>
</dbReference>
<dbReference type="GO" id="GO:0007596">
    <property type="term" value="P:blood coagulation"/>
    <property type="evidence" value="ECO:0007669"/>
    <property type="project" value="UniProtKB-KW"/>
</dbReference>
<evidence type="ECO:0000256" key="10">
    <source>
        <dbReference type="ARBA" id="ARBA00023084"/>
    </source>
</evidence>
<dbReference type="InterPro" id="IPR013783">
    <property type="entry name" value="Ig-like_fold"/>
</dbReference>
<dbReference type="InterPro" id="IPR036116">
    <property type="entry name" value="FN3_sf"/>
</dbReference>
<dbReference type="InterPro" id="IPR015373">
    <property type="entry name" value="Interferon/interleukin_rcp_dom"/>
</dbReference>
<keyword evidence="7" id="KW-0356">Hemostasis</keyword>
<keyword evidence="10" id="KW-0094">Blood coagulation</keyword>
<sequence>MDAATLVNFALVALATQSLGQDFLPTAENITWSSSNFKTMLMWSPPPKNYSYTVEFSSDGMDRQRSPSCIQSMETECDLTDQLKDLKATYTAVVLSEPLPHVHAGLEELPYSSSARFCPYRDTQIGRPNFSISLSNDNTKVTLHIKDPLTAIKRDGIFLNIRQIFRQDLKYRVLYNKAGQTGKKKKLSQSSMVELASLDKSGSYCFSVAAFIPSRRADRQLGTWSHLRCSPRSDRSPLAGYIVGRSCQSALEDTLELRCHVKLPEQLERK</sequence>
<evidence type="ECO:0000256" key="14">
    <source>
        <dbReference type="ARBA" id="ARBA00023180"/>
    </source>
</evidence>
<dbReference type="FunFam" id="2.60.40.10:FF:000746">
    <property type="entry name" value="Tissue factor"/>
    <property type="match status" value="1"/>
</dbReference>
<evidence type="ECO:0000256" key="17">
    <source>
        <dbReference type="SAM" id="SignalP"/>
    </source>
</evidence>
<comment type="similarity">
    <text evidence="3">Belongs to the tissue factor family.</text>
</comment>
<keyword evidence="11" id="KW-0472">Membrane</keyword>
<evidence type="ECO:0000256" key="12">
    <source>
        <dbReference type="ARBA" id="ARBA00023139"/>
    </source>
</evidence>
<evidence type="ECO:0000256" key="13">
    <source>
        <dbReference type="ARBA" id="ARBA00023157"/>
    </source>
</evidence>
<evidence type="ECO:0000256" key="5">
    <source>
        <dbReference type="ARBA" id="ARBA00018722"/>
    </source>
</evidence>
<evidence type="ECO:0000256" key="1">
    <source>
        <dbReference type="ARBA" id="ARBA00002201"/>
    </source>
</evidence>
<dbReference type="InterPro" id="IPR003961">
    <property type="entry name" value="FN3_dom"/>
</dbReference>
<dbReference type="Ensembl" id="ENSDCDT00010046574.1">
    <property type="protein sequence ID" value="ENSDCDP00010037066.1"/>
    <property type="gene ID" value="ENSDCDG00010024186.1"/>
</dbReference>
<dbReference type="GeneTree" id="ENSGT00390000012668"/>
<reference evidence="20" key="2">
    <citation type="submission" date="2025-08" db="UniProtKB">
        <authorList>
            <consortium name="Ensembl"/>
        </authorList>
    </citation>
    <scope>IDENTIFICATION</scope>
</reference>
<dbReference type="PANTHER" id="PTHR20859">
    <property type="entry name" value="INTERFERON/INTERLEUKIN RECEPTOR"/>
    <property type="match status" value="1"/>
</dbReference>
<evidence type="ECO:0000256" key="2">
    <source>
        <dbReference type="ARBA" id="ARBA00004479"/>
    </source>
</evidence>
<dbReference type="AlphaFoldDB" id="A0AAY4CXV3"/>
<evidence type="ECO:0000256" key="9">
    <source>
        <dbReference type="ARBA" id="ARBA00022989"/>
    </source>
</evidence>
<organism evidence="20 21">
    <name type="scientific">Denticeps clupeoides</name>
    <name type="common">denticle herring</name>
    <dbReference type="NCBI Taxonomy" id="299321"/>
    <lineage>
        <taxon>Eukaryota</taxon>
        <taxon>Metazoa</taxon>
        <taxon>Chordata</taxon>
        <taxon>Craniata</taxon>
        <taxon>Vertebrata</taxon>
        <taxon>Euteleostomi</taxon>
        <taxon>Actinopterygii</taxon>
        <taxon>Neopterygii</taxon>
        <taxon>Teleostei</taxon>
        <taxon>Clupei</taxon>
        <taxon>Clupeiformes</taxon>
        <taxon>Denticipitoidei</taxon>
        <taxon>Denticipitidae</taxon>
        <taxon>Denticeps</taxon>
    </lineage>
</organism>
<dbReference type="GO" id="GO:0005886">
    <property type="term" value="C:plasma membrane"/>
    <property type="evidence" value="ECO:0007669"/>
    <property type="project" value="TreeGrafter"/>
</dbReference>
<dbReference type="PANTHER" id="PTHR20859:SF22">
    <property type="entry name" value="TISSUE FACTOR"/>
    <property type="match status" value="1"/>
</dbReference>
<dbReference type="InterPro" id="IPR050650">
    <property type="entry name" value="Type-II_Cytokine-TF_Rcpt"/>
</dbReference>
<protein>
    <recommendedName>
        <fullName evidence="5">Tissue factor</fullName>
    </recommendedName>
    <alternativeName>
        <fullName evidence="16">Coagulation factor III</fullName>
    </alternativeName>
</protein>
<reference evidence="20" key="3">
    <citation type="submission" date="2025-09" db="UniProtKB">
        <authorList>
            <consortium name="Ensembl"/>
        </authorList>
    </citation>
    <scope>IDENTIFICATION</scope>
</reference>
<evidence type="ECO:0000259" key="18">
    <source>
        <dbReference type="Pfam" id="PF01108"/>
    </source>
</evidence>
<dbReference type="InterPro" id="IPR001187">
    <property type="entry name" value="Tissue_factor"/>
</dbReference>
<keyword evidence="13" id="KW-1015">Disulfide bond</keyword>
<feature type="domain" description="Fibronectin type-III" evidence="18">
    <location>
        <begin position="7"/>
        <end position="97"/>
    </location>
</feature>
<gene>
    <name evidence="20" type="primary">LOC114802402</name>
</gene>
<keyword evidence="12" id="KW-0564">Palmitate</keyword>
<proteinExistence type="inferred from homology"/>
<dbReference type="PRINTS" id="PR00346">
    <property type="entry name" value="TISSUEFACTOR"/>
</dbReference>
<feature type="signal peptide" evidence="17">
    <location>
        <begin position="1"/>
        <end position="20"/>
    </location>
</feature>
<evidence type="ECO:0000313" key="20">
    <source>
        <dbReference type="Ensembl" id="ENSDCDP00010037066.1"/>
    </source>
</evidence>
<comment type="subcellular location">
    <subcellularLocation>
        <location evidence="2">Membrane</location>
        <topology evidence="2">Single-pass type I membrane protein</topology>
    </subcellularLocation>
</comment>
<feature type="chain" id="PRO_5044336077" description="Tissue factor" evidence="17">
    <location>
        <begin position="21"/>
        <end position="270"/>
    </location>
</feature>
<name>A0AAY4CXV3_9TELE</name>
<dbReference type="Proteomes" id="UP000694580">
    <property type="component" value="Chromosome 13"/>
</dbReference>
<accession>A0AAY4CXV3</accession>
<evidence type="ECO:0000256" key="7">
    <source>
        <dbReference type="ARBA" id="ARBA00022696"/>
    </source>
</evidence>
<evidence type="ECO:0000256" key="3">
    <source>
        <dbReference type="ARBA" id="ARBA00009197"/>
    </source>
</evidence>
<keyword evidence="21" id="KW-1185">Reference proteome</keyword>
<dbReference type="GO" id="GO:0004896">
    <property type="term" value="F:cytokine receptor activity"/>
    <property type="evidence" value="ECO:0007669"/>
    <property type="project" value="TreeGrafter"/>
</dbReference>
<evidence type="ECO:0000259" key="19">
    <source>
        <dbReference type="Pfam" id="PF09294"/>
    </source>
</evidence>
<evidence type="ECO:0000256" key="16">
    <source>
        <dbReference type="ARBA" id="ARBA00031171"/>
    </source>
</evidence>
<evidence type="ECO:0000256" key="6">
    <source>
        <dbReference type="ARBA" id="ARBA00022692"/>
    </source>
</evidence>
<keyword evidence="6" id="KW-0812">Transmembrane</keyword>
<keyword evidence="14" id="KW-0325">Glycoprotein</keyword>
<evidence type="ECO:0000313" key="21">
    <source>
        <dbReference type="Proteomes" id="UP000694580"/>
    </source>
</evidence>
<keyword evidence="9" id="KW-1133">Transmembrane helix</keyword>
<comment type="subunit">
    <text evidence="4">Interacts with HSPE; the interaction, inhibited by heparin, promotes the generation of activated factor X and activates coagulation in the presence of activated factor VII.</text>
</comment>
<keyword evidence="15" id="KW-0449">Lipoprotein</keyword>
<evidence type="ECO:0000256" key="4">
    <source>
        <dbReference type="ARBA" id="ARBA00011184"/>
    </source>
</evidence>
<dbReference type="Pfam" id="PF01108">
    <property type="entry name" value="Tissue_fac"/>
    <property type="match status" value="1"/>
</dbReference>
<evidence type="ECO:0000256" key="11">
    <source>
        <dbReference type="ARBA" id="ARBA00023136"/>
    </source>
</evidence>